<proteinExistence type="predicted"/>
<dbReference type="AlphaFoldDB" id="A0A9Q0W201"/>
<dbReference type="Proteomes" id="UP001151752">
    <property type="component" value="Chromosome 18"/>
</dbReference>
<evidence type="ECO:0000313" key="1">
    <source>
        <dbReference type="EMBL" id="KAJ6758889.1"/>
    </source>
</evidence>
<comment type="caution">
    <text evidence="1">The sequence shown here is derived from an EMBL/GenBank/DDBJ whole genome shotgun (WGS) entry which is preliminary data.</text>
</comment>
<name>A0A9Q0W201_9ROSI</name>
<reference evidence="1" key="1">
    <citation type="submission" date="2022-11" db="EMBL/GenBank/DDBJ databases">
        <authorList>
            <person name="Hyden B.L."/>
            <person name="Feng K."/>
            <person name="Yates T."/>
            <person name="Jawdy S."/>
            <person name="Smart L.B."/>
            <person name="Muchero W."/>
        </authorList>
    </citation>
    <scope>NUCLEOTIDE SEQUENCE</scope>
    <source>
        <tissue evidence="1">Shoot tip</tissue>
    </source>
</reference>
<dbReference type="EMBL" id="JAPFFM010000006">
    <property type="protein sequence ID" value="KAJ6758889.1"/>
    <property type="molecule type" value="Genomic_DNA"/>
</dbReference>
<organism evidence="1 2">
    <name type="scientific">Salix koriyanagi</name>
    <dbReference type="NCBI Taxonomy" id="2511006"/>
    <lineage>
        <taxon>Eukaryota</taxon>
        <taxon>Viridiplantae</taxon>
        <taxon>Streptophyta</taxon>
        <taxon>Embryophyta</taxon>
        <taxon>Tracheophyta</taxon>
        <taxon>Spermatophyta</taxon>
        <taxon>Magnoliopsida</taxon>
        <taxon>eudicotyledons</taxon>
        <taxon>Gunneridae</taxon>
        <taxon>Pentapetalae</taxon>
        <taxon>rosids</taxon>
        <taxon>fabids</taxon>
        <taxon>Malpighiales</taxon>
        <taxon>Salicaceae</taxon>
        <taxon>Saliceae</taxon>
        <taxon>Salix</taxon>
    </lineage>
</organism>
<evidence type="ECO:0000313" key="2">
    <source>
        <dbReference type="Proteomes" id="UP001151752"/>
    </source>
</evidence>
<keyword evidence="2" id="KW-1185">Reference proteome</keyword>
<reference evidence="1" key="2">
    <citation type="journal article" date="2023" name="Int. J. Mol. Sci.">
        <title>De Novo Assembly and Annotation of 11 Diverse Shrub Willow (Salix) Genomes Reveals Novel Gene Organization in Sex-Linked Regions.</title>
        <authorList>
            <person name="Hyden B."/>
            <person name="Feng K."/>
            <person name="Yates T.B."/>
            <person name="Jawdy S."/>
            <person name="Cereghino C."/>
            <person name="Smart L.B."/>
            <person name="Muchero W."/>
        </authorList>
    </citation>
    <scope>NUCLEOTIDE SEQUENCE</scope>
    <source>
        <tissue evidence="1">Shoot tip</tissue>
    </source>
</reference>
<accession>A0A9Q0W201</accession>
<gene>
    <name evidence="1" type="ORF">OIU74_025528</name>
</gene>
<sequence length="138" mass="15193">MKVEKVQSGAPNPICTSGRCSIPEVEKGVALARKLRKSRVGLRIQAAPQDDVLPRNLEANIYMEMNCFLESRDCFDSFAQPGGHPFQVGSAVDRMLRSQNLVPYGQGSVLKGIVFGSRHYPVISAGKLNLRQLNTLSY</sequence>
<protein>
    <submittedName>
        <fullName evidence="1">Uncharacterized protein</fullName>
    </submittedName>
</protein>